<comment type="caution">
    <text evidence="1">The sequence shown here is derived from an EMBL/GenBank/DDBJ whole genome shotgun (WGS) entry which is preliminary data.</text>
</comment>
<dbReference type="Proteomes" id="UP000652761">
    <property type="component" value="Unassembled WGS sequence"/>
</dbReference>
<reference evidence="1" key="1">
    <citation type="submission" date="2017-07" db="EMBL/GenBank/DDBJ databases">
        <title>Taro Niue Genome Assembly and Annotation.</title>
        <authorList>
            <person name="Atibalentja N."/>
            <person name="Keating K."/>
            <person name="Fields C.J."/>
        </authorList>
    </citation>
    <scope>NUCLEOTIDE SEQUENCE</scope>
    <source>
        <strain evidence="1">Niue_2</strain>
        <tissue evidence="1">Leaf</tissue>
    </source>
</reference>
<name>A0A843XQ09_COLES</name>
<keyword evidence="2" id="KW-1185">Reference proteome</keyword>
<proteinExistence type="predicted"/>
<accession>A0A843XQ09</accession>
<evidence type="ECO:0000313" key="2">
    <source>
        <dbReference type="Proteomes" id="UP000652761"/>
    </source>
</evidence>
<protein>
    <submittedName>
        <fullName evidence="1">Uncharacterized protein</fullName>
    </submittedName>
</protein>
<organism evidence="1 2">
    <name type="scientific">Colocasia esculenta</name>
    <name type="common">Wild taro</name>
    <name type="synonym">Arum esculentum</name>
    <dbReference type="NCBI Taxonomy" id="4460"/>
    <lineage>
        <taxon>Eukaryota</taxon>
        <taxon>Viridiplantae</taxon>
        <taxon>Streptophyta</taxon>
        <taxon>Embryophyta</taxon>
        <taxon>Tracheophyta</taxon>
        <taxon>Spermatophyta</taxon>
        <taxon>Magnoliopsida</taxon>
        <taxon>Liliopsida</taxon>
        <taxon>Araceae</taxon>
        <taxon>Aroideae</taxon>
        <taxon>Colocasieae</taxon>
        <taxon>Colocasia</taxon>
    </lineage>
</organism>
<gene>
    <name evidence="1" type="ORF">Taro_054048</name>
</gene>
<dbReference type="EMBL" id="NMUH01010499">
    <property type="protein sequence ID" value="MQM21017.1"/>
    <property type="molecule type" value="Genomic_DNA"/>
</dbReference>
<dbReference type="AlphaFoldDB" id="A0A843XQ09"/>
<sequence>MKPLDQAYRTQLDLKLRTEKEKIYNKELFSELKGSLTDLHLAQRARARTDGNFCLALGKLAEGCKRCITKSI</sequence>
<evidence type="ECO:0000313" key="1">
    <source>
        <dbReference type="EMBL" id="MQM21017.1"/>
    </source>
</evidence>